<feature type="chain" id="PRO_5002950300" evidence="2">
    <location>
        <begin position="20"/>
        <end position="181"/>
    </location>
</feature>
<evidence type="ECO:0000313" key="4">
    <source>
        <dbReference type="Proteomes" id="UP000002035"/>
    </source>
</evidence>
<feature type="region of interest" description="Disordered" evidence="1">
    <location>
        <begin position="91"/>
        <end position="148"/>
    </location>
</feature>
<dbReference type="AlphaFoldDB" id="C5FPJ3"/>
<evidence type="ECO:0000256" key="2">
    <source>
        <dbReference type="SAM" id="SignalP"/>
    </source>
</evidence>
<dbReference type="RefSeq" id="XP_002846591.1">
    <property type="nucleotide sequence ID" value="XM_002846545.1"/>
</dbReference>
<dbReference type="GeneID" id="9225998"/>
<dbReference type="Proteomes" id="UP000002035">
    <property type="component" value="Unassembled WGS sequence"/>
</dbReference>
<dbReference type="EMBL" id="DS995704">
    <property type="protein sequence ID" value="EEQ31509.1"/>
    <property type="molecule type" value="Genomic_DNA"/>
</dbReference>
<name>C5FPJ3_ARTOC</name>
<accession>C5FPJ3</accession>
<sequence length="181" mass="18979">MEFLQGCLYLFLLQATVSAAFPYLNASQPLSYRDILINGNQYHPQAPARDPTCNHSDYEKIDCPAPSICYHQRGGAPACCPPDTNCDPPWIRDPLGPALGPSPSQPGAPAAQSPADSTSQSNQANGSGNAGVGVSGSSRAENHNSNNFNVSVKNIGTSVLKKSLGGLWSVPFLAVTVLAIL</sequence>
<evidence type="ECO:0000256" key="1">
    <source>
        <dbReference type="SAM" id="MobiDB-lite"/>
    </source>
</evidence>
<dbReference type="OMA" id="RAENHNS"/>
<dbReference type="eggNOG" id="ENOG502RQT3">
    <property type="taxonomic scope" value="Eukaryota"/>
</dbReference>
<dbReference type="VEuPathDB" id="FungiDB:MCYG_04328"/>
<feature type="signal peptide" evidence="2">
    <location>
        <begin position="1"/>
        <end position="19"/>
    </location>
</feature>
<keyword evidence="2" id="KW-0732">Signal</keyword>
<keyword evidence="4" id="KW-1185">Reference proteome</keyword>
<dbReference type="HOGENOM" id="CLU_1556388_0_0_1"/>
<protein>
    <submittedName>
        <fullName evidence="3">Uncharacterized protein</fullName>
    </submittedName>
</protein>
<feature type="compositionally biased region" description="Low complexity" evidence="1">
    <location>
        <begin position="94"/>
        <end position="127"/>
    </location>
</feature>
<gene>
    <name evidence="3" type="ORF">MCYG_04328</name>
</gene>
<dbReference type="OrthoDB" id="4174338at2759"/>
<reference evidence="4" key="1">
    <citation type="journal article" date="2012" name="MBio">
        <title>Comparative genome analysis of Trichophyton rubrum and related dermatophytes reveals candidate genes involved in infection.</title>
        <authorList>
            <person name="Martinez D.A."/>
            <person name="Oliver B.G."/>
            <person name="Graeser Y."/>
            <person name="Goldberg J.M."/>
            <person name="Li W."/>
            <person name="Martinez-Rossi N.M."/>
            <person name="Monod M."/>
            <person name="Shelest E."/>
            <person name="Barton R.C."/>
            <person name="Birch E."/>
            <person name="Brakhage A.A."/>
            <person name="Chen Z."/>
            <person name="Gurr S.J."/>
            <person name="Heiman D."/>
            <person name="Heitman J."/>
            <person name="Kosti I."/>
            <person name="Rossi A."/>
            <person name="Saif S."/>
            <person name="Samalova M."/>
            <person name="Saunders C.W."/>
            <person name="Shea T."/>
            <person name="Summerbell R.C."/>
            <person name="Xu J."/>
            <person name="Young S."/>
            <person name="Zeng Q."/>
            <person name="Birren B.W."/>
            <person name="Cuomo C.A."/>
            <person name="White T.C."/>
        </authorList>
    </citation>
    <scope>NUCLEOTIDE SEQUENCE [LARGE SCALE GENOMIC DNA]</scope>
    <source>
        <strain evidence="4">ATCC MYA-4605 / CBS 113480</strain>
    </source>
</reference>
<organism evidence="3 4">
    <name type="scientific">Arthroderma otae (strain ATCC MYA-4605 / CBS 113480)</name>
    <name type="common">Microsporum canis</name>
    <dbReference type="NCBI Taxonomy" id="554155"/>
    <lineage>
        <taxon>Eukaryota</taxon>
        <taxon>Fungi</taxon>
        <taxon>Dikarya</taxon>
        <taxon>Ascomycota</taxon>
        <taxon>Pezizomycotina</taxon>
        <taxon>Eurotiomycetes</taxon>
        <taxon>Eurotiomycetidae</taxon>
        <taxon>Onygenales</taxon>
        <taxon>Arthrodermataceae</taxon>
        <taxon>Microsporum</taxon>
    </lineage>
</organism>
<evidence type="ECO:0000313" key="3">
    <source>
        <dbReference type="EMBL" id="EEQ31509.1"/>
    </source>
</evidence>
<proteinExistence type="predicted"/>